<dbReference type="VEuPathDB" id="PlasmoDB:PVBDA_1001230"/>
<dbReference type="EMBL" id="LR865431">
    <property type="protein sequence ID" value="CAD2106407.1"/>
    <property type="molecule type" value="Genomic_DNA"/>
</dbReference>
<evidence type="ECO:0000313" key="2">
    <source>
        <dbReference type="Proteomes" id="UP000515697"/>
    </source>
</evidence>
<dbReference type="VEuPathDB" id="PlasmoDB:PVPCR_1001190"/>
<dbReference type="VEuPathDB" id="PlasmoDB:PVSEL_1001120"/>
<dbReference type="VEuPathDB" id="PlasmoDB:PVVCY_1001190"/>
<accession>A0A6V7T1Y1</accession>
<sequence length="755" mass="90904">MLKISSYAPYIYKCTNVKNLKRFYEHTQNKSYNDVIHFSKGLYQYICKYPHKIDNSFISFAKTLFNDISKVKIVDEDKGDICLLILLYIKCKKKCKTFMLDKNVIKYLSCIIEENIENFDEDDLSTVLTFLSCTTNHKLYSENNIGNNINKNKIKIEITKKIIERSQNYLYNFKQIKNLCILYSYLCRENITIELHNNVLKRIFSDLKKCEGTDLTNIIFNFYHINNFFFNFFLNKISEFIAHNNVKKYEQSENNYNNPIIDIEGIDKWKNLNNDNNNNKYNNNDWNMSEKKCLSQEDTNIIKNDDIKNGDIKNGDIKNENITRNDSNFKKFHFRNLFNIYNCNIYVYNFINNYNKIFMEIKKFKLIDQCNFIDNIWKNCRLLYDFYIHFEYYVNQKGCYENCLGSVEEKVNEKANEGGLKINIAQALLYDNIFCNDNLKILIYIYKNGTIYHKYYFNELRIFLKKNIVSILESNLEKVELAKQNEHTNNVDSKKINNKHIYILLNVLCQMNIQSNRILNIIINDFKKNYNHYTLKESLLLLHFCFNHKNVDIYKLIYSHINNIMKKITDSKNIIIPNNFGLLFFPPCLYWNNNEKMYKMYIKVFLKYAKYYLNKNNGIERYKLNDELFFLCLSYNILMYKNVLSKFKLKQIKIIYEFLQNFENITKKIKDNNSLCLKDKTKKKNKLYFYNFFLHKNIKINNILKCVEICMSQNEKIYINFINFFNIHKKFYYAYIGYESLYYIPSIVPSIIIQN</sequence>
<proteinExistence type="predicted"/>
<dbReference type="VEuPathDB" id="PlasmoDB:PVLDE_1001360"/>
<dbReference type="Proteomes" id="UP000515697">
    <property type="component" value="Chromosome PVSEL_10"/>
</dbReference>
<dbReference type="AlphaFoldDB" id="A0A6V7T1Y1"/>
<evidence type="ECO:0000313" key="1">
    <source>
        <dbReference type="EMBL" id="CAD2106407.1"/>
    </source>
</evidence>
<gene>
    <name evidence="1" type="ORF">PVSEL_1001120</name>
</gene>
<name>A0A6V7T1Y1_PLAVN</name>
<protein>
    <submittedName>
        <fullName evidence="1">Uncharacterized protein</fullName>
    </submittedName>
</protein>
<organism evidence="1 2">
    <name type="scientific">Plasmodium vinckei</name>
    <dbReference type="NCBI Taxonomy" id="5860"/>
    <lineage>
        <taxon>Eukaryota</taxon>
        <taxon>Sar</taxon>
        <taxon>Alveolata</taxon>
        <taxon>Apicomplexa</taxon>
        <taxon>Aconoidasida</taxon>
        <taxon>Haemosporida</taxon>
        <taxon>Plasmodiidae</taxon>
        <taxon>Plasmodium</taxon>
        <taxon>Plasmodium (Vinckeia)</taxon>
    </lineage>
</organism>
<reference evidence="1 2" key="1">
    <citation type="submission" date="2020-08" db="EMBL/GenBank/DDBJ databases">
        <authorList>
            <person name="Ramaprasad A."/>
        </authorList>
    </citation>
    <scope>NUCLEOTIDE SEQUENCE [LARGE SCALE GENOMIC DNA]</scope>
</reference>